<evidence type="ECO:0000256" key="4">
    <source>
        <dbReference type="ARBA" id="ARBA00019595"/>
    </source>
</evidence>
<comment type="function">
    <text evidence="2 7">Catalyzes the epimerization of the C3' and C5'positions of dTDP-6-deoxy-D-xylo-4-hexulose, forming dTDP-6-deoxy-L-lyxo-4-hexulose.</text>
</comment>
<proteinExistence type="inferred from homology"/>
<dbReference type="Gene3D" id="2.60.120.10">
    <property type="entry name" value="Jelly Rolls"/>
    <property type="match status" value="1"/>
</dbReference>
<dbReference type="PANTHER" id="PTHR21047">
    <property type="entry name" value="DTDP-6-DEOXY-D-GLUCOSE-3,5 EPIMERASE"/>
    <property type="match status" value="1"/>
</dbReference>
<name>A0A410H4H5_9GAMM</name>
<keyword evidence="7 8" id="KW-0413">Isomerase</keyword>
<comment type="subunit">
    <text evidence="7">Homodimer.</text>
</comment>
<dbReference type="CDD" id="cd00438">
    <property type="entry name" value="cupin_RmlC"/>
    <property type="match status" value="1"/>
</dbReference>
<evidence type="ECO:0000313" key="9">
    <source>
        <dbReference type="Proteomes" id="UP000285478"/>
    </source>
</evidence>
<evidence type="ECO:0000313" key="8">
    <source>
        <dbReference type="EMBL" id="QAB15796.1"/>
    </source>
</evidence>
<feature type="active site" description="Proton donor" evidence="5">
    <location>
        <position position="132"/>
    </location>
</feature>
<comment type="pathway">
    <text evidence="7">Carbohydrate biosynthesis; dTDP-L-rhamnose biosynthesis.</text>
</comment>
<dbReference type="SUPFAM" id="SSF51182">
    <property type="entry name" value="RmlC-like cupins"/>
    <property type="match status" value="1"/>
</dbReference>
<evidence type="ECO:0000256" key="3">
    <source>
        <dbReference type="ARBA" id="ARBA00012098"/>
    </source>
</evidence>
<keyword evidence="9" id="KW-1185">Reference proteome</keyword>
<dbReference type="Pfam" id="PF00908">
    <property type="entry name" value="dTDP_sugar_isom"/>
    <property type="match status" value="1"/>
</dbReference>
<accession>A0A410H4H5</accession>
<dbReference type="RefSeq" id="WP_128385160.1">
    <property type="nucleotide sequence ID" value="NZ_CP035033.1"/>
</dbReference>
<comment type="catalytic activity">
    <reaction evidence="1 7">
        <text>dTDP-4-dehydro-6-deoxy-alpha-D-glucose = dTDP-4-dehydro-beta-L-rhamnose</text>
        <dbReference type="Rhea" id="RHEA:16969"/>
        <dbReference type="ChEBI" id="CHEBI:57649"/>
        <dbReference type="ChEBI" id="CHEBI:62830"/>
        <dbReference type="EC" id="5.1.3.13"/>
    </reaction>
</comment>
<dbReference type="InterPro" id="IPR011051">
    <property type="entry name" value="RmlC_Cupin_sf"/>
</dbReference>
<dbReference type="EC" id="5.1.3.13" evidence="3 7"/>
<evidence type="ECO:0000256" key="2">
    <source>
        <dbReference type="ARBA" id="ARBA00001997"/>
    </source>
</evidence>
<protein>
    <recommendedName>
        <fullName evidence="4 7">dTDP-4-dehydrorhamnose 3,5-epimerase</fullName>
        <ecNumber evidence="3 7">5.1.3.13</ecNumber>
    </recommendedName>
    <alternativeName>
        <fullName evidence="7">Thymidine diphospho-4-keto-rhamnose 3,5-epimerase</fullName>
    </alternativeName>
</protein>
<dbReference type="Proteomes" id="UP000285478">
    <property type="component" value="Chromosome"/>
</dbReference>
<sequence>MQFIKQPIPEVVLIKPQVHGDHRGYFSETFRQDKFEEAVGYRVHFCQDNESKSTKGVLRGLHFQLPPYAQSKLVRVIEGEVLDVAVDIRASSPTFGQVVTAILNDENKHQLFIPRGFAHGFVVLSETAIFAYKVDNYYSPECDRGLAYNDPALNIDWMLLAEELKLSDKDQKQPGLVDLASCFEYGINYYD</sequence>
<evidence type="ECO:0000256" key="5">
    <source>
        <dbReference type="PIRSR" id="PIRSR600888-1"/>
    </source>
</evidence>
<evidence type="ECO:0000256" key="6">
    <source>
        <dbReference type="PIRSR" id="PIRSR600888-3"/>
    </source>
</evidence>
<evidence type="ECO:0000256" key="7">
    <source>
        <dbReference type="RuleBase" id="RU364069"/>
    </source>
</evidence>
<dbReference type="KEGG" id="htr:EPV75_08990"/>
<dbReference type="PANTHER" id="PTHR21047:SF2">
    <property type="entry name" value="THYMIDINE DIPHOSPHO-4-KETO-RHAMNOSE 3,5-EPIMERASE"/>
    <property type="match status" value="1"/>
</dbReference>
<dbReference type="InterPro" id="IPR000888">
    <property type="entry name" value="RmlC-like"/>
</dbReference>
<organism evidence="8 9">
    <name type="scientific">Hydrogenovibrio thermophilus</name>
    <dbReference type="NCBI Taxonomy" id="265883"/>
    <lineage>
        <taxon>Bacteria</taxon>
        <taxon>Pseudomonadati</taxon>
        <taxon>Pseudomonadota</taxon>
        <taxon>Gammaproteobacteria</taxon>
        <taxon>Thiotrichales</taxon>
        <taxon>Piscirickettsiaceae</taxon>
        <taxon>Hydrogenovibrio</taxon>
    </lineage>
</organism>
<feature type="site" description="Participates in a stacking interaction with the thymidine ring of dTDP-4-oxo-6-deoxyglucose" evidence="6">
    <location>
        <position position="138"/>
    </location>
</feature>
<dbReference type="GO" id="GO:0008830">
    <property type="term" value="F:dTDP-4-dehydrorhamnose 3,5-epimerase activity"/>
    <property type="evidence" value="ECO:0007669"/>
    <property type="project" value="UniProtKB-UniRule"/>
</dbReference>
<dbReference type="UniPathway" id="UPA00124"/>
<dbReference type="InterPro" id="IPR014710">
    <property type="entry name" value="RmlC-like_jellyroll"/>
</dbReference>
<dbReference type="GO" id="GO:0005829">
    <property type="term" value="C:cytosol"/>
    <property type="evidence" value="ECO:0007669"/>
    <property type="project" value="TreeGrafter"/>
</dbReference>
<reference evidence="8 9" key="1">
    <citation type="journal article" date="2018" name="Environ. Microbiol.">
        <title>Genomes of ubiquitous marine and hypersaline Hydrogenovibrio, Thiomicrorhabdus and Thiomicrospira spp. encode a diversity of mechanisms to sustain chemolithoautotrophy in heterogeneous environments.</title>
        <authorList>
            <person name="Scott K.M."/>
            <person name="Williams J."/>
            <person name="Porter C.M.B."/>
            <person name="Russel S."/>
            <person name="Harmer T.L."/>
            <person name="Paul J.H."/>
            <person name="Antonen K.M."/>
            <person name="Bridges M.K."/>
            <person name="Camper G.J."/>
            <person name="Campla C.K."/>
            <person name="Casella L.G."/>
            <person name="Chase E."/>
            <person name="Conrad J.W."/>
            <person name="Cruz M.C."/>
            <person name="Dunlap D.S."/>
            <person name="Duran L."/>
            <person name="Fahsbender E.M."/>
            <person name="Goldsmith D.B."/>
            <person name="Keeley R.F."/>
            <person name="Kondoff M.R."/>
            <person name="Kussy B.I."/>
            <person name="Lane M.K."/>
            <person name="Lawler S."/>
            <person name="Leigh B.A."/>
            <person name="Lewis C."/>
            <person name="Lostal L.M."/>
            <person name="Marking D."/>
            <person name="Mancera P.A."/>
            <person name="McClenthan E.C."/>
            <person name="McIntyre E.A."/>
            <person name="Mine J.A."/>
            <person name="Modi S."/>
            <person name="Moore B.D."/>
            <person name="Morgan W.A."/>
            <person name="Nelson K.M."/>
            <person name="Nguyen K.N."/>
            <person name="Ogburn N."/>
            <person name="Parrino D.G."/>
            <person name="Pedapudi A.D."/>
            <person name="Pelham R.P."/>
            <person name="Preece A.M."/>
            <person name="Rampersad E.A."/>
            <person name="Richardson J.C."/>
            <person name="Rodgers C.M."/>
            <person name="Schaffer B.L."/>
            <person name="Sheridan N.E."/>
            <person name="Solone M.R."/>
            <person name="Staley Z.R."/>
            <person name="Tabuchi M."/>
            <person name="Waide R.J."/>
            <person name="Wanjugi P.W."/>
            <person name="Young S."/>
            <person name="Clum A."/>
            <person name="Daum C."/>
            <person name="Huntemann M."/>
            <person name="Ivanova N."/>
            <person name="Kyrpides N."/>
            <person name="Mikhailova N."/>
            <person name="Palaniappan K."/>
            <person name="Pillay M."/>
            <person name="Reddy T.B.K."/>
            <person name="Shapiro N."/>
            <person name="Stamatis D."/>
            <person name="Varghese N."/>
            <person name="Woyke T."/>
            <person name="Boden R."/>
            <person name="Freyermuth S.K."/>
            <person name="Kerfeld C.A."/>
        </authorList>
    </citation>
    <scope>NUCLEOTIDE SEQUENCE [LARGE SCALE GENOMIC DNA]</scope>
    <source>
        <strain evidence="8 9">JR-2</strain>
    </source>
</reference>
<dbReference type="AlphaFoldDB" id="A0A410H4H5"/>
<comment type="similarity">
    <text evidence="7">Belongs to the dTDP-4-dehydrorhamnose 3,5-epimerase family.</text>
</comment>
<dbReference type="GO" id="GO:0019305">
    <property type="term" value="P:dTDP-rhamnose biosynthetic process"/>
    <property type="evidence" value="ECO:0007669"/>
    <property type="project" value="UniProtKB-UniRule"/>
</dbReference>
<evidence type="ECO:0000256" key="1">
    <source>
        <dbReference type="ARBA" id="ARBA00001298"/>
    </source>
</evidence>
<dbReference type="NCBIfam" id="TIGR01221">
    <property type="entry name" value="rmlC"/>
    <property type="match status" value="1"/>
</dbReference>
<gene>
    <name evidence="8" type="primary">rfbC</name>
    <name evidence="8" type="ORF">EPV75_08990</name>
</gene>
<dbReference type="EMBL" id="CP035033">
    <property type="protein sequence ID" value="QAB15796.1"/>
    <property type="molecule type" value="Genomic_DNA"/>
</dbReference>
<dbReference type="GO" id="GO:0000271">
    <property type="term" value="P:polysaccharide biosynthetic process"/>
    <property type="evidence" value="ECO:0007669"/>
    <property type="project" value="TreeGrafter"/>
</dbReference>
<feature type="active site" description="Proton acceptor" evidence="5">
    <location>
        <position position="62"/>
    </location>
</feature>